<dbReference type="SMART" id="SM00052">
    <property type="entry name" value="EAL"/>
    <property type="match status" value="1"/>
</dbReference>
<dbReference type="InterPro" id="IPR029787">
    <property type="entry name" value="Nucleotide_cyclase"/>
</dbReference>
<dbReference type="InterPro" id="IPR001633">
    <property type="entry name" value="EAL_dom"/>
</dbReference>
<dbReference type="AlphaFoldDB" id="A0A4U6R0R5"/>
<gene>
    <name evidence="7" type="ORF">FDP08_01970</name>
</gene>
<dbReference type="InterPro" id="IPR000014">
    <property type="entry name" value="PAS"/>
</dbReference>
<dbReference type="NCBIfam" id="TIGR00229">
    <property type="entry name" value="sensory_box"/>
    <property type="match status" value="1"/>
</dbReference>
<keyword evidence="8" id="KW-1185">Reference proteome</keyword>
<dbReference type="PANTHER" id="PTHR44757:SF4">
    <property type="entry name" value="DIGUANYLATE CYCLASE DGCE-RELATED"/>
    <property type="match status" value="1"/>
</dbReference>
<dbReference type="GO" id="GO:0016301">
    <property type="term" value="F:kinase activity"/>
    <property type="evidence" value="ECO:0007669"/>
    <property type="project" value="UniProtKB-KW"/>
</dbReference>
<feature type="domain" description="GGDEF" evidence="6">
    <location>
        <begin position="306"/>
        <end position="439"/>
    </location>
</feature>
<accession>A0A4U6R0R5</accession>
<dbReference type="SMART" id="SM00091">
    <property type="entry name" value="PAS"/>
    <property type="match status" value="2"/>
</dbReference>
<feature type="domain" description="PAC" evidence="4">
    <location>
        <begin position="222"/>
        <end position="274"/>
    </location>
</feature>
<evidence type="ECO:0000256" key="1">
    <source>
        <dbReference type="ARBA" id="ARBA00001946"/>
    </source>
</evidence>
<dbReference type="EMBL" id="SZYH01000001">
    <property type="protein sequence ID" value="TKV66939.1"/>
    <property type="molecule type" value="Genomic_DNA"/>
</dbReference>
<dbReference type="InterPro" id="IPR043128">
    <property type="entry name" value="Rev_trsase/Diguanyl_cyclase"/>
</dbReference>
<dbReference type="InterPro" id="IPR000700">
    <property type="entry name" value="PAS-assoc_C"/>
</dbReference>
<evidence type="ECO:0000256" key="2">
    <source>
        <dbReference type="ARBA" id="ARBA00022777"/>
    </source>
</evidence>
<dbReference type="PROSITE" id="PS50112">
    <property type="entry name" value="PAS"/>
    <property type="match status" value="1"/>
</dbReference>
<dbReference type="FunFam" id="3.30.70.270:FF:000001">
    <property type="entry name" value="Diguanylate cyclase domain protein"/>
    <property type="match status" value="1"/>
</dbReference>
<dbReference type="InterPro" id="IPR001610">
    <property type="entry name" value="PAC"/>
</dbReference>
<evidence type="ECO:0000259" key="6">
    <source>
        <dbReference type="PROSITE" id="PS50887"/>
    </source>
</evidence>
<comment type="cofactor">
    <cofactor evidence="1">
        <name>Mg(2+)</name>
        <dbReference type="ChEBI" id="CHEBI:18420"/>
    </cofactor>
</comment>
<dbReference type="CDD" id="cd00130">
    <property type="entry name" value="PAS"/>
    <property type="match status" value="1"/>
</dbReference>
<dbReference type="Gene3D" id="3.20.20.450">
    <property type="entry name" value="EAL domain"/>
    <property type="match status" value="1"/>
</dbReference>
<dbReference type="PROSITE" id="PS50113">
    <property type="entry name" value="PAC"/>
    <property type="match status" value="1"/>
</dbReference>
<proteinExistence type="predicted"/>
<dbReference type="InterPro" id="IPR035919">
    <property type="entry name" value="EAL_sf"/>
</dbReference>
<evidence type="ECO:0000313" key="8">
    <source>
        <dbReference type="Proteomes" id="UP000308488"/>
    </source>
</evidence>
<dbReference type="Proteomes" id="UP000308488">
    <property type="component" value="Unassembled WGS sequence"/>
</dbReference>
<keyword evidence="2" id="KW-0808">Transferase</keyword>
<reference evidence="7 8" key="1">
    <citation type="submission" date="2019-05" db="EMBL/GenBank/DDBJ databases">
        <title>Marinobacter panjinensis sp. nov., a moderately halophilic bacterium isolated from sea tidal flat environment.</title>
        <authorList>
            <person name="Yang W."/>
            <person name="An M."/>
            <person name="He W."/>
            <person name="Luo X."/>
            <person name="Zhu L."/>
            <person name="Chen G."/>
            <person name="Zhang Y."/>
            <person name="Wang Y."/>
        </authorList>
    </citation>
    <scope>NUCLEOTIDE SEQUENCE [LARGE SCALE GENOMIC DNA]</scope>
    <source>
        <strain evidence="7 8">PJ-16</strain>
    </source>
</reference>
<keyword evidence="2" id="KW-0418">Kinase</keyword>
<dbReference type="NCBIfam" id="TIGR00254">
    <property type="entry name" value="GGDEF"/>
    <property type="match status" value="1"/>
</dbReference>
<dbReference type="CDD" id="cd01948">
    <property type="entry name" value="EAL"/>
    <property type="match status" value="1"/>
</dbReference>
<dbReference type="PROSITE" id="PS50883">
    <property type="entry name" value="EAL"/>
    <property type="match status" value="1"/>
</dbReference>
<dbReference type="SUPFAM" id="SSF141868">
    <property type="entry name" value="EAL domain-like"/>
    <property type="match status" value="1"/>
</dbReference>
<dbReference type="SUPFAM" id="SSF55073">
    <property type="entry name" value="Nucleotide cyclase"/>
    <property type="match status" value="1"/>
</dbReference>
<evidence type="ECO:0000259" key="3">
    <source>
        <dbReference type="PROSITE" id="PS50112"/>
    </source>
</evidence>
<dbReference type="Pfam" id="PF00990">
    <property type="entry name" value="GGDEF"/>
    <property type="match status" value="1"/>
</dbReference>
<name>A0A4U6R0R5_9GAMM</name>
<dbReference type="Gene3D" id="3.30.450.20">
    <property type="entry name" value="PAS domain"/>
    <property type="match status" value="1"/>
</dbReference>
<dbReference type="InterPro" id="IPR052155">
    <property type="entry name" value="Biofilm_reg_signaling"/>
</dbReference>
<evidence type="ECO:0000259" key="4">
    <source>
        <dbReference type="PROSITE" id="PS50113"/>
    </source>
</evidence>
<dbReference type="SMART" id="SM00267">
    <property type="entry name" value="GGDEF"/>
    <property type="match status" value="1"/>
</dbReference>
<dbReference type="InterPro" id="IPR000160">
    <property type="entry name" value="GGDEF_dom"/>
</dbReference>
<feature type="domain" description="PAS" evidence="3">
    <location>
        <begin position="144"/>
        <end position="217"/>
    </location>
</feature>
<evidence type="ECO:0000313" key="7">
    <source>
        <dbReference type="EMBL" id="TKV66939.1"/>
    </source>
</evidence>
<comment type="caution">
    <text evidence="7">The sequence shown here is derived from an EMBL/GenBank/DDBJ whole genome shotgun (WGS) entry which is preliminary data.</text>
</comment>
<dbReference type="Pfam" id="PF00563">
    <property type="entry name" value="EAL"/>
    <property type="match status" value="1"/>
</dbReference>
<dbReference type="OrthoDB" id="9816034at2"/>
<dbReference type="Gene3D" id="3.30.70.270">
    <property type="match status" value="1"/>
</dbReference>
<dbReference type="SMART" id="SM00086">
    <property type="entry name" value="PAC"/>
    <property type="match status" value="1"/>
</dbReference>
<dbReference type="PANTHER" id="PTHR44757">
    <property type="entry name" value="DIGUANYLATE CYCLASE DGCP"/>
    <property type="match status" value="1"/>
</dbReference>
<protein>
    <submittedName>
        <fullName evidence="7">EAL domain-containing protein</fullName>
    </submittedName>
</protein>
<dbReference type="CDD" id="cd01949">
    <property type="entry name" value="GGDEF"/>
    <property type="match status" value="1"/>
</dbReference>
<dbReference type="InterPro" id="IPR035965">
    <property type="entry name" value="PAS-like_dom_sf"/>
</dbReference>
<dbReference type="SUPFAM" id="SSF55785">
    <property type="entry name" value="PYP-like sensor domain (PAS domain)"/>
    <property type="match status" value="1"/>
</dbReference>
<sequence>MADSDMNHKSLENLLPEPLLLLSAQGRVVDMNHAARKAFTALENGHQLHELANDPARLDSSIRLWVRSGDFIRGLVTISSSIGERYITYGARLRADRGSPAQVIVRCYVESKANQRFVEITRRVNALNREIACRKRVESQLFAEKELAQVTLHSIGDAVITTDKEGRINYLNPVAEALTGWSEAEARGLLMPEVFRIINEQTREPVENPVVRVLASGQTVGLASQTVLLHRDGTEFAIEDSAAPIRDRNGRLIGTVMVFHDVTHARRLAAEVSYQASHDNLTGLLNRHAFEQRLRSLLEEPVGLDGSHSLMFLDLDQFKVINDTCGHMAGDALLRVLGPVFKKHLRQSDLLARLGGDEFGVLLQDCPAPVAKRIARALKAELEDLNFTWEGKPFRVGLSIGQVNFSDNSWSLADLLSAADNACYLAKENGRNRIHLYSMDDQALARRFRQTQWVGRISEAFEENRFRLHCQAIVPTSVSSAQPEEGAHFELLLRLHDKDGKLVLPMAFIPAAERFSLMVRIDRWVLQTAFAKLAKAGPGNVATCSINLSGASLGDEGFLPFINECFARFDVSPRIICFEITETEAIANLTKARFIIQSLKTLGCRFSLDDFGSGMSSFGYLKNLPVDYLKIDGTFIRNLVSDPIDHAMVTAINNIGHVMGLKTIAEFVESASVLRVLNELGVNYVQGYYIARPEPLETYLAKLKSPASQGLGIAKTGL</sequence>
<dbReference type="Pfam" id="PF08448">
    <property type="entry name" value="PAS_4"/>
    <property type="match status" value="1"/>
</dbReference>
<feature type="domain" description="EAL" evidence="5">
    <location>
        <begin position="450"/>
        <end position="707"/>
    </location>
</feature>
<dbReference type="PROSITE" id="PS50887">
    <property type="entry name" value="GGDEF"/>
    <property type="match status" value="1"/>
</dbReference>
<evidence type="ECO:0000259" key="5">
    <source>
        <dbReference type="PROSITE" id="PS50883"/>
    </source>
</evidence>
<dbReference type="InterPro" id="IPR013656">
    <property type="entry name" value="PAS_4"/>
</dbReference>
<organism evidence="7 8">
    <name type="scientific">Marinobacter panjinensis</name>
    <dbReference type="NCBI Taxonomy" id="2576384"/>
    <lineage>
        <taxon>Bacteria</taxon>
        <taxon>Pseudomonadati</taxon>
        <taxon>Pseudomonadota</taxon>
        <taxon>Gammaproteobacteria</taxon>
        <taxon>Pseudomonadales</taxon>
        <taxon>Marinobacteraceae</taxon>
        <taxon>Marinobacter</taxon>
    </lineage>
</organism>